<protein>
    <submittedName>
        <fullName evidence="1">Uncharacterized protein</fullName>
    </submittedName>
</protein>
<accession>X1RZQ9</accession>
<gene>
    <name evidence="1" type="ORF">S12H4_00384</name>
</gene>
<name>X1RZQ9_9ZZZZ</name>
<reference evidence="1" key="1">
    <citation type="journal article" date="2014" name="Front. Microbiol.">
        <title>High frequency of phylogenetically diverse reductive dehalogenase-homologous genes in deep subseafloor sedimentary metagenomes.</title>
        <authorList>
            <person name="Kawai M."/>
            <person name="Futagami T."/>
            <person name="Toyoda A."/>
            <person name="Takaki Y."/>
            <person name="Nishi S."/>
            <person name="Hori S."/>
            <person name="Arai W."/>
            <person name="Tsubouchi T."/>
            <person name="Morono Y."/>
            <person name="Uchiyama I."/>
            <person name="Ito T."/>
            <person name="Fujiyama A."/>
            <person name="Inagaki F."/>
            <person name="Takami H."/>
        </authorList>
    </citation>
    <scope>NUCLEOTIDE SEQUENCE</scope>
    <source>
        <strain evidence="1">Expedition CK06-06</strain>
    </source>
</reference>
<proteinExistence type="predicted"/>
<dbReference type="EMBL" id="BARW01000039">
    <property type="protein sequence ID" value="GAI68690.1"/>
    <property type="molecule type" value="Genomic_DNA"/>
</dbReference>
<organism evidence="1">
    <name type="scientific">marine sediment metagenome</name>
    <dbReference type="NCBI Taxonomy" id="412755"/>
    <lineage>
        <taxon>unclassified sequences</taxon>
        <taxon>metagenomes</taxon>
        <taxon>ecological metagenomes</taxon>
    </lineage>
</organism>
<dbReference type="AlphaFoldDB" id="X1RZQ9"/>
<evidence type="ECO:0000313" key="1">
    <source>
        <dbReference type="EMBL" id="GAI68690.1"/>
    </source>
</evidence>
<comment type="caution">
    <text evidence="1">The sequence shown here is derived from an EMBL/GenBank/DDBJ whole genome shotgun (WGS) entry which is preliminary data.</text>
</comment>
<sequence length="341" mass="37322">MIVLESGTCAQEGIGRPDYQSAVDLAAQSLPALKMDITTQTLKEMAVDIATQSLEAMKVDISAQTLSKMAVDIVTQTLSTMKVDILAQTLASLDFNIKAASILLNMKLADQTKGIMLETDWATKEDYDIHLQGETADLAAGAEATLITLTLTTTKEHWLHIVHISGTKNGRGRVRANKTDGYDELADGYFLAGHGFIKNWPAPVKRKRDVEEGITEIVVVVKNMDASVAGDFVATLDGLYVIDVATGDKIYTTKADWEGCASKSQVDLDTSEGDVLFSGATMKASEKYKRGQYTTCNFQVFSDGMQVISTYDPKSTGKKHLTFKVRNLNKENEEILEDEEE</sequence>